<keyword evidence="3" id="KW-1185">Reference proteome</keyword>
<name>A0ABQ9IHR5_9NEOP</name>
<gene>
    <name evidence="2" type="ORF">PR048_001580</name>
</gene>
<evidence type="ECO:0000313" key="2">
    <source>
        <dbReference type="EMBL" id="KAJ8896237.1"/>
    </source>
</evidence>
<comment type="caution">
    <text evidence="2">The sequence shown here is derived from an EMBL/GenBank/DDBJ whole genome shotgun (WGS) entry which is preliminary data.</text>
</comment>
<proteinExistence type="predicted"/>
<accession>A0ABQ9IHR5</accession>
<protein>
    <recommendedName>
        <fullName evidence="4">GAF domain-containing protein</fullName>
    </recommendedName>
</protein>
<evidence type="ECO:0000313" key="3">
    <source>
        <dbReference type="Proteomes" id="UP001159363"/>
    </source>
</evidence>
<evidence type="ECO:0000256" key="1">
    <source>
        <dbReference type="SAM" id="MobiDB-lite"/>
    </source>
</evidence>
<sequence length="456" mass="52102">MHNIDKDRARNILMKIQRRNSFVIDRRLMWPSAMNCCYLLECNERVRLRSGPSKRKREEKNDGAENTCTKEARGMSTGGGVGGNWEKQIITGVQERIRRRRLEYAEWQEWRGRRKTIDPAGNRTQFALVGGERISRCAAASNDWFVYDEVDSELENKSYTVGKIISQKQSSDTHKTPYDRVKWCRERKINIKAFERVNVDVFTQTNAAVDILRDEDGTTLTKCHKGLVCNRHTVIRTDKWNKATIISNSRCFPREVLIQDQQKVDIDVLSFPPFNHQAMRSIVLLRLVPVSFSLQQDNRVVGILVEFGPVQLRDVGNQACKETSNESYTARCGATLAALWGQQPMNWDSSIHRTEEVRLPGWLTGLYNLGRVVNATVVRRPFSGCSRLTSTYVPPLFHLYFILSSLALQTSKLNSYSAPTYPELLSAFEVEERACNRDDTDTGMKCPIGVTPKALN</sequence>
<dbReference type="Proteomes" id="UP001159363">
    <property type="component" value="Chromosome 1"/>
</dbReference>
<reference evidence="2 3" key="1">
    <citation type="submission" date="2023-02" db="EMBL/GenBank/DDBJ databases">
        <title>LHISI_Scaffold_Assembly.</title>
        <authorList>
            <person name="Stuart O.P."/>
            <person name="Cleave R."/>
            <person name="Magrath M.J.L."/>
            <person name="Mikheyev A.S."/>
        </authorList>
    </citation>
    <scope>NUCLEOTIDE SEQUENCE [LARGE SCALE GENOMIC DNA]</scope>
    <source>
        <strain evidence="2">Daus_M_001</strain>
        <tissue evidence="2">Leg muscle</tissue>
    </source>
</reference>
<dbReference type="EMBL" id="JARBHB010000001">
    <property type="protein sequence ID" value="KAJ8896237.1"/>
    <property type="molecule type" value="Genomic_DNA"/>
</dbReference>
<organism evidence="2 3">
    <name type="scientific">Dryococelus australis</name>
    <dbReference type="NCBI Taxonomy" id="614101"/>
    <lineage>
        <taxon>Eukaryota</taxon>
        <taxon>Metazoa</taxon>
        <taxon>Ecdysozoa</taxon>
        <taxon>Arthropoda</taxon>
        <taxon>Hexapoda</taxon>
        <taxon>Insecta</taxon>
        <taxon>Pterygota</taxon>
        <taxon>Neoptera</taxon>
        <taxon>Polyneoptera</taxon>
        <taxon>Phasmatodea</taxon>
        <taxon>Verophasmatodea</taxon>
        <taxon>Anareolatae</taxon>
        <taxon>Phasmatidae</taxon>
        <taxon>Eurycanthinae</taxon>
        <taxon>Dryococelus</taxon>
    </lineage>
</organism>
<feature type="region of interest" description="Disordered" evidence="1">
    <location>
        <begin position="51"/>
        <end position="81"/>
    </location>
</feature>
<feature type="compositionally biased region" description="Basic and acidic residues" evidence="1">
    <location>
        <begin position="56"/>
        <end position="73"/>
    </location>
</feature>
<evidence type="ECO:0008006" key="4">
    <source>
        <dbReference type="Google" id="ProtNLM"/>
    </source>
</evidence>